<evidence type="ECO:0000256" key="4">
    <source>
        <dbReference type="SAM" id="SignalP"/>
    </source>
</evidence>
<proteinExistence type="evidence at transcript level"/>
<protein>
    <submittedName>
        <fullName evidence="6">Bradykinin-2</fullName>
    </submittedName>
</protein>
<evidence type="ECO:0000259" key="5">
    <source>
        <dbReference type="Pfam" id="PF03032"/>
    </source>
</evidence>
<evidence type="ECO:0000313" key="6">
    <source>
        <dbReference type="EMBL" id="BAJ07384.1"/>
    </source>
</evidence>
<comment type="subcellular location">
    <subcellularLocation>
        <location evidence="1">Secreted</location>
    </subcellularLocation>
</comment>
<organism evidence="6">
    <name type="scientific">Rana tagoi okiensis</name>
    <name type="common">Oki brown frog</name>
    <dbReference type="NCBI Taxonomy" id="748660"/>
    <lineage>
        <taxon>Eukaryota</taxon>
        <taxon>Metazoa</taxon>
        <taxon>Chordata</taxon>
        <taxon>Craniata</taxon>
        <taxon>Vertebrata</taxon>
        <taxon>Euteleostomi</taxon>
        <taxon>Amphibia</taxon>
        <taxon>Batrachia</taxon>
        <taxon>Anura</taxon>
        <taxon>Neobatrachia</taxon>
        <taxon>Ranoidea</taxon>
        <taxon>Ranidae</taxon>
        <taxon>Rana</taxon>
        <taxon>Rana</taxon>
    </lineage>
</organism>
<accession>D5MTI1</accession>
<reference evidence="6" key="1">
    <citation type="journal article" date="2010" name="Peptides">
        <title>Cloning and expression of genes enocoding antimicrobial peptides and bradykinin from the skin and brain of Oki Tago's brown frog, Rana tagoi okiensis.</title>
        <authorList>
            <person name="Tazato S."/>
            <person name="Conlon J.M."/>
            <person name="Iwamuro S."/>
        </authorList>
    </citation>
    <scope>NUCLEOTIDE SEQUENCE</scope>
    <source>
        <tissue evidence="6">Skin</tissue>
    </source>
</reference>
<evidence type="ECO:0000256" key="2">
    <source>
        <dbReference type="ARBA" id="ARBA00022525"/>
    </source>
</evidence>
<feature type="domain" description="Frog antimicrobial peptide propeptide" evidence="5">
    <location>
        <begin position="2"/>
        <end position="40"/>
    </location>
</feature>
<keyword evidence="3 4" id="KW-0732">Signal</keyword>
<evidence type="ECO:0000256" key="1">
    <source>
        <dbReference type="ARBA" id="ARBA00004613"/>
    </source>
</evidence>
<name>D5MTI1_9NEOB</name>
<evidence type="ECO:0000256" key="3">
    <source>
        <dbReference type="ARBA" id="ARBA00022729"/>
    </source>
</evidence>
<keyword evidence="2" id="KW-0964">Secreted</keyword>
<dbReference type="AlphaFoldDB" id="D5MTI1"/>
<feature type="chain" id="PRO_5003074438" evidence="4">
    <location>
        <begin position="23"/>
        <end position="111"/>
    </location>
</feature>
<dbReference type="InterPro" id="IPR004275">
    <property type="entry name" value="Frog_antimicrobial_propeptide"/>
</dbReference>
<dbReference type="EMBL" id="AB551943">
    <property type="protein sequence ID" value="BAJ07384.1"/>
    <property type="molecule type" value="mRNA"/>
</dbReference>
<dbReference type="GO" id="GO:0005576">
    <property type="term" value="C:extracellular region"/>
    <property type="evidence" value="ECO:0007669"/>
    <property type="project" value="UniProtKB-SubCell"/>
</dbReference>
<dbReference type="Pfam" id="PF03032">
    <property type="entry name" value="FSAP_sig_propep"/>
    <property type="match status" value="1"/>
</dbReference>
<feature type="signal peptide" evidence="4">
    <location>
        <begin position="1"/>
        <end position="22"/>
    </location>
</feature>
<sequence length="111" mass="12489">MFTLKKSLLLLFFLGTISLSLCEQERDADEDEYAGEAKAEDVKRAGYSRMIRRPPGFSPFRIAPASTLKRDADEDEYAGEAKAEDVKRAGYSRMIRRPPGFTPFRIAPAIV</sequence>